<keyword evidence="1" id="KW-0812">Transmembrane</keyword>
<comment type="caution">
    <text evidence="2">The sequence shown here is derived from an EMBL/GenBank/DDBJ whole genome shotgun (WGS) entry which is preliminary data.</text>
</comment>
<gene>
    <name evidence="2" type="ORF">OFAG_00208</name>
</gene>
<accession>C3X1G9</accession>
<feature type="transmembrane region" description="Helical" evidence="1">
    <location>
        <begin position="7"/>
        <end position="40"/>
    </location>
</feature>
<dbReference type="eggNOG" id="COG1585">
    <property type="taxonomic scope" value="Bacteria"/>
</dbReference>
<evidence type="ECO:0000313" key="3">
    <source>
        <dbReference type="Proteomes" id="UP000003973"/>
    </source>
</evidence>
<proteinExistence type="predicted"/>
<reference evidence="2" key="1">
    <citation type="submission" date="2011-10" db="EMBL/GenBank/DDBJ databases">
        <title>The Genome Sequence of Oxalobacter formigenes HOxBLS.</title>
        <authorList>
            <consortium name="The Broad Institute Genome Sequencing Platform"/>
            <person name="Earl A."/>
            <person name="Ward D."/>
            <person name="Feldgarden M."/>
            <person name="Gevers D."/>
            <person name="Allison M.J."/>
            <person name="Humphrey S."/>
            <person name="Young S.K."/>
            <person name="Zeng Q."/>
            <person name="Gargeya S."/>
            <person name="Fitzgerald M."/>
            <person name="Haas B."/>
            <person name="Abouelleil A."/>
            <person name="Alvarado L."/>
            <person name="Arachchi H.M."/>
            <person name="Berlin A."/>
            <person name="Brown A."/>
            <person name="Chapman S.B."/>
            <person name="Chen Z."/>
            <person name="Dunbar C."/>
            <person name="Freedman E."/>
            <person name="Gearin G."/>
            <person name="Goldberg J."/>
            <person name="Griggs A."/>
            <person name="Gujja S."/>
            <person name="Heiman D."/>
            <person name="Howarth C."/>
            <person name="Larson L."/>
            <person name="Lui A."/>
            <person name="MacDonald P.J.P."/>
            <person name="Montmayeur A."/>
            <person name="Murphy C."/>
            <person name="Neiman D."/>
            <person name="Pearson M."/>
            <person name="Priest M."/>
            <person name="Roberts A."/>
            <person name="Saif S."/>
            <person name="Shea T."/>
            <person name="Shenoy N."/>
            <person name="Sisk P."/>
            <person name="Stolte C."/>
            <person name="Sykes S."/>
            <person name="Wortman J."/>
            <person name="Nusbaum C."/>
            <person name="Birren B."/>
        </authorList>
    </citation>
    <scope>NUCLEOTIDE SEQUENCE [LARGE SCALE GENOMIC DNA]</scope>
    <source>
        <strain evidence="2">HOxBLS</strain>
    </source>
</reference>
<feature type="transmembrane region" description="Helical" evidence="1">
    <location>
        <begin position="46"/>
        <end position="64"/>
    </location>
</feature>
<protein>
    <recommendedName>
        <fullName evidence="4">NfeD family protein</fullName>
    </recommendedName>
</protein>
<sequence>MTDWMVWLAFAGMLVAVEIFTGTFYLLMIAVGFAAGGLAAMAGTHFSIQFIVAGAVGGLVTLLLRNSRIFRKHRIEPQRNPSVILDIGETVEVGRWENPQGGIYRTRVNYRGALWDAELLPGGEPEAGLFIIREIRGATLLVTNCRE</sequence>
<dbReference type="Proteomes" id="UP000003973">
    <property type="component" value="Unassembled WGS sequence"/>
</dbReference>
<keyword evidence="1" id="KW-0472">Membrane</keyword>
<dbReference type="RefSeq" id="WP_005875839.1">
    <property type="nucleotide sequence ID" value="NZ_CABMNL010000001.1"/>
</dbReference>
<keyword evidence="3" id="KW-1185">Reference proteome</keyword>
<evidence type="ECO:0000256" key="1">
    <source>
        <dbReference type="SAM" id="Phobius"/>
    </source>
</evidence>
<keyword evidence="1" id="KW-1133">Transmembrane helix</keyword>
<organism evidence="2 3">
    <name type="scientific">Oxalobacter paraformigenes</name>
    <dbReference type="NCBI Taxonomy" id="556268"/>
    <lineage>
        <taxon>Bacteria</taxon>
        <taxon>Pseudomonadati</taxon>
        <taxon>Pseudomonadota</taxon>
        <taxon>Betaproteobacteria</taxon>
        <taxon>Burkholderiales</taxon>
        <taxon>Oxalobacteraceae</taxon>
        <taxon>Oxalobacter</taxon>
    </lineage>
</organism>
<evidence type="ECO:0000313" key="2">
    <source>
        <dbReference type="EMBL" id="EEO27055.1"/>
    </source>
</evidence>
<dbReference type="HOGENOM" id="CLU_116732_0_0_4"/>
<name>C3X1G9_9BURK</name>
<evidence type="ECO:0008006" key="4">
    <source>
        <dbReference type="Google" id="ProtNLM"/>
    </source>
</evidence>
<dbReference type="EMBL" id="ACDP02000029">
    <property type="protein sequence ID" value="EEO27055.1"/>
    <property type="molecule type" value="Genomic_DNA"/>
</dbReference>
<dbReference type="AlphaFoldDB" id="C3X1G9"/>